<dbReference type="Pfam" id="PF13439">
    <property type="entry name" value="Glyco_transf_4"/>
    <property type="match status" value="1"/>
</dbReference>
<comment type="caution">
    <text evidence="3">The sequence shown here is derived from an EMBL/GenBank/DDBJ whole genome shotgun (WGS) entry which is preliminary data.</text>
</comment>
<keyword evidence="4" id="KW-1185">Reference proteome</keyword>
<gene>
    <name evidence="3" type="ORF">OS242_19305</name>
</gene>
<name>A0ABT3XBF2_9BACL</name>
<reference evidence="3 4" key="1">
    <citation type="submission" date="2022-11" db="EMBL/GenBank/DDBJ databases">
        <title>Study of microbial diversity in lake waters.</title>
        <authorList>
            <person name="Zhang J."/>
        </authorList>
    </citation>
    <scope>NUCLEOTIDE SEQUENCE [LARGE SCALE GENOMIC DNA]</scope>
    <source>
        <strain evidence="3 4">DT12</strain>
    </source>
</reference>
<dbReference type="RefSeq" id="WP_267153337.1">
    <property type="nucleotide sequence ID" value="NZ_JAPMLT010000015.1"/>
</dbReference>
<sequence length="375" mass="40815">MNESSNAQPPVNARKIALFLPSLRGGGAEKVTVNLAKGFLEKGFQVDIVLAKAEGPYLKQVPEGVRVVDLGTGRVFKAMRPLIAYLRTERPWALISGISHANVTAILARLAAMSPTRLLVVEHCTLSSAQADAVSVRARTMHLFMRMLYPLVDRVIAVSRGVADDLVQTLGLAKKKVEVIYNPIIDADLLARSQEPVDHPWFQTGSLPVILSVGRLEYPKDFATLLRSFAIIRQSIPCRCVILGEGPDRAQIERLAEELGVKDDLWMPGFVDNPYAYMSKARVQVLSSHWEGLPTVLVEASACGTPILATDCPSGPREIIRNGENGQLVPVGDEKSMAVALTDVLTGQRKSKSSALSRFELSASASHYLKVLENG</sequence>
<dbReference type="PANTHER" id="PTHR12526">
    <property type="entry name" value="GLYCOSYLTRANSFERASE"/>
    <property type="match status" value="1"/>
</dbReference>
<evidence type="ECO:0000313" key="4">
    <source>
        <dbReference type="Proteomes" id="UP001208017"/>
    </source>
</evidence>
<feature type="domain" description="Glycosyltransferase subfamily 4-like N-terminal" evidence="2">
    <location>
        <begin position="26"/>
        <end position="184"/>
    </location>
</feature>
<dbReference type="InterPro" id="IPR028098">
    <property type="entry name" value="Glyco_trans_4-like_N"/>
</dbReference>
<dbReference type="Gene3D" id="3.40.50.2000">
    <property type="entry name" value="Glycogen Phosphorylase B"/>
    <property type="match status" value="2"/>
</dbReference>
<dbReference type="Pfam" id="PF00534">
    <property type="entry name" value="Glycos_transf_1"/>
    <property type="match status" value="1"/>
</dbReference>
<accession>A0ABT3XBF2</accession>
<evidence type="ECO:0000259" key="2">
    <source>
        <dbReference type="Pfam" id="PF13439"/>
    </source>
</evidence>
<dbReference type="InterPro" id="IPR001296">
    <property type="entry name" value="Glyco_trans_1"/>
</dbReference>
<organism evidence="3 4">
    <name type="scientific">Tumebacillus lacus</name>
    <dbReference type="NCBI Taxonomy" id="2995335"/>
    <lineage>
        <taxon>Bacteria</taxon>
        <taxon>Bacillati</taxon>
        <taxon>Bacillota</taxon>
        <taxon>Bacilli</taxon>
        <taxon>Bacillales</taxon>
        <taxon>Alicyclobacillaceae</taxon>
        <taxon>Tumebacillus</taxon>
    </lineage>
</organism>
<dbReference type="PANTHER" id="PTHR12526:SF630">
    <property type="entry name" value="GLYCOSYLTRANSFERASE"/>
    <property type="match status" value="1"/>
</dbReference>
<dbReference type="CDD" id="cd03811">
    <property type="entry name" value="GT4_GT28_WabH-like"/>
    <property type="match status" value="1"/>
</dbReference>
<dbReference type="Proteomes" id="UP001208017">
    <property type="component" value="Unassembled WGS sequence"/>
</dbReference>
<protein>
    <submittedName>
        <fullName evidence="3">Glycosyltransferase</fullName>
    </submittedName>
</protein>
<feature type="domain" description="Glycosyl transferase family 1" evidence="1">
    <location>
        <begin position="208"/>
        <end position="351"/>
    </location>
</feature>
<evidence type="ECO:0000313" key="3">
    <source>
        <dbReference type="EMBL" id="MCX7572089.1"/>
    </source>
</evidence>
<dbReference type="EMBL" id="JAPMLT010000015">
    <property type="protein sequence ID" value="MCX7572089.1"/>
    <property type="molecule type" value="Genomic_DNA"/>
</dbReference>
<evidence type="ECO:0000259" key="1">
    <source>
        <dbReference type="Pfam" id="PF00534"/>
    </source>
</evidence>
<dbReference type="SUPFAM" id="SSF53756">
    <property type="entry name" value="UDP-Glycosyltransferase/glycogen phosphorylase"/>
    <property type="match status" value="1"/>
</dbReference>
<proteinExistence type="predicted"/>